<name>U2MAI3_9BACT</name>
<comment type="caution">
    <text evidence="1">The sequence shown here is derived from an EMBL/GenBank/DDBJ whole genome shotgun (WGS) entry which is preliminary data.</text>
</comment>
<evidence type="ECO:0000313" key="2">
    <source>
        <dbReference type="Proteomes" id="UP000017023"/>
    </source>
</evidence>
<proteinExistence type="predicted"/>
<organism evidence="1 2">
    <name type="scientific">Segatella salivae F0493</name>
    <dbReference type="NCBI Taxonomy" id="1395125"/>
    <lineage>
        <taxon>Bacteria</taxon>
        <taxon>Pseudomonadati</taxon>
        <taxon>Bacteroidota</taxon>
        <taxon>Bacteroidia</taxon>
        <taxon>Bacteroidales</taxon>
        <taxon>Prevotellaceae</taxon>
        <taxon>Segatella</taxon>
    </lineage>
</organism>
<evidence type="ECO:0000313" key="1">
    <source>
        <dbReference type="EMBL" id="ERJ98714.1"/>
    </source>
</evidence>
<dbReference type="EMBL" id="AWGW01000029">
    <property type="protein sequence ID" value="ERJ98714.1"/>
    <property type="molecule type" value="Genomic_DNA"/>
</dbReference>
<gene>
    <name evidence="1" type="ORF">HMPREF9145_1738</name>
</gene>
<dbReference type="Proteomes" id="UP000017023">
    <property type="component" value="Unassembled WGS sequence"/>
</dbReference>
<protein>
    <submittedName>
        <fullName evidence="1">Uncharacterized protein</fullName>
    </submittedName>
</protein>
<dbReference type="AlphaFoldDB" id="U2MAI3"/>
<accession>U2MAI3</accession>
<reference evidence="1 2" key="1">
    <citation type="submission" date="2013-08" db="EMBL/GenBank/DDBJ databases">
        <authorList>
            <person name="Durkin A.S."/>
            <person name="Haft D.R."/>
            <person name="McCorrison J."/>
            <person name="Torralba M."/>
            <person name="Gillis M."/>
            <person name="Haft D.H."/>
            <person name="Methe B."/>
            <person name="Sutton G."/>
            <person name="Nelson K.E."/>
        </authorList>
    </citation>
    <scope>NUCLEOTIDE SEQUENCE [LARGE SCALE GENOMIC DNA]</scope>
    <source>
        <strain evidence="1 2">F0493</strain>
    </source>
</reference>
<sequence>MGNQDLKRISATKAAPNDRMLIEIPKQDIGCHYSSLTDYLDKATWL</sequence>